<dbReference type="SUPFAM" id="SSF51445">
    <property type="entry name" value="(Trans)glycosidases"/>
    <property type="match status" value="1"/>
</dbReference>
<dbReference type="GO" id="GO:0016998">
    <property type="term" value="P:cell wall macromolecule catabolic process"/>
    <property type="evidence" value="ECO:0007669"/>
    <property type="project" value="InterPro"/>
</dbReference>
<reference evidence="3 4" key="1">
    <citation type="submission" date="2016-12" db="EMBL/GenBank/DDBJ databases">
        <title>The new phylogeny of genus Mycobacterium.</title>
        <authorList>
            <person name="Tortoli E."/>
            <person name="Trovato A."/>
            <person name="Cirillo D.M."/>
        </authorList>
    </citation>
    <scope>NUCLEOTIDE SEQUENCE [LARGE SCALE GENOMIC DNA]</scope>
    <source>
        <strain evidence="3 4">DSM 44624</strain>
    </source>
</reference>
<reference evidence="2 5" key="2">
    <citation type="journal article" date="2019" name="Emerg. Microbes Infect.">
        <title>Comprehensive subspecies identification of 175 nontuberculous mycobacteria species based on 7547 genomic profiles.</title>
        <authorList>
            <person name="Matsumoto Y."/>
            <person name="Kinjo T."/>
            <person name="Motooka D."/>
            <person name="Nabeya D."/>
            <person name="Jung N."/>
            <person name="Uechi K."/>
            <person name="Horii T."/>
            <person name="Iida T."/>
            <person name="Fujita J."/>
            <person name="Nakamura S."/>
        </authorList>
    </citation>
    <scope>NUCLEOTIDE SEQUENCE [LARGE SCALE GENOMIC DNA]</scope>
    <source>
        <strain evidence="2 5">JCM 12687</strain>
    </source>
</reference>
<reference evidence="2" key="3">
    <citation type="submission" date="2020-02" db="EMBL/GenBank/DDBJ databases">
        <authorList>
            <person name="Matsumoto Y."/>
            <person name="Motooka D."/>
            <person name="Nakamura S."/>
        </authorList>
    </citation>
    <scope>NUCLEOTIDE SEQUENCE</scope>
    <source>
        <strain evidence="2">JCM 12687</strain>
    </source>
</reference>
<organism evidence="3 4">
    <name type="scientific">Mycobacterium branderi</name>
    <dbReference type="NCBI Taxonomy" id="43348"/>
    <lineage>
        <taxon>Bacteria</taxon>
        <taxon>Bacillati</taxon>
        <taxon>Actinomycetota</taxon>
        <taxon>Actinomycetes</taxon>
        <taxon>Mycobacteriales</taxon>
        <taxon>Mycobacteriaceae</taxon>
        <taxon>Mycobacterium</taxon>
    </lineage>
</organism>
<dbReference type="Proteomes" id="UP000467379">
    <property type="component" value="Chromosome"/>
</dbReference>
<dbReference type="InterPro" id="IPR017853">
    <property type="entry name" value="GH"/>
</dbReference>
<evidence type="ECO:0000313" key="5">
    <source>
        <dbReference type="Proteomes" id="UP000467379"/>
    </source>
</evidence>
<evidence type="ECO:0000313" key="4">
    <source>
        <dbReference type="Proteomes" id="UP000192441"/>
    </source>
</evidence>
<dbReference type="InterPro" id="IPR002053">
    <property type="entry name" value="Glyco_hydro_25"/>
</dbReference>
<sequence>MTLFYPDVSNNNWSSDQDAINFLEQLVPQGFAGVVHKVSEGSYYEDPYWPVVLQWCQQNNVVCLGYHYVTEDDPASQAQTWLGNNGGSVAMADWEANSGDFSNYQAVVAAFEAAGVTVHVGYCPQWYWSEVGGGDLSGIPTLISSAYPDGSGYASVVYAAAGGDSGEGWNSYGDATPTIWQFTDRAYIPPFTGIDCNAFKGTDLAAAFGLAPTPSPEEDGFLSGLTQAQQEDIYNLVVLCAQQLLGLLEPPMPLLPGSSTSVGSGWAQLGQNSQGQNLTQVDALSVTETGNQSSLGSTVAALQKAIGAPNPDTTGILREVTAAGGTGILGLLSGLIQSQPSLNIPKSGNTA</sequence>
<dbReference type="EMBL" id="MVHM01000010">
    <property type="protein sequence ID" value="ORA36148.1"/>
    <property type="molecule type" value="Genomic_DNA"/>
</dbReference>
<comment type="similarity">
    <text evidence="1">Belongs to the glycosyl hydrolase 25 family.</text>
</comment>
<dbReference type="Pfam" id="PF01183">
    <property type="entry name" value="Glyco_hydro_25"/>
    <property type="match status" value="1"/>
</dbReference>
<dbReference type="RefSeq" id="WP_232080266.1">
    <property type="nucleotide sequence ID" value="NZ_AP022606.1"/>
</dbReference>
<evidence type="ECO:0000313" key="3">
    <source>
        <dbReference type="EMBL" id="ORA36148.1"/>
    </source>
</evidence>
<dbReference type="GO" id="GO:0009253">
    <property type="term" value="P:peptidoglycan catabolic process"/>
    <property type="evidence" value="ECO:0007669"/>
    <property type="project" value="InterPro"/>
</dbReference>
<gene>
    <name evidence="3" type="ORF">BST20_16470</name>
    <name evidence="2" type="ORF">MBRA_44820</name>
</gene>
<evidence type="ECO:0000313" key="2">
    <source>
        <dbReference type="EMBL" id="BBZ14287.1"/>
    </source>
</evidence>
<dbReference type="GO" id="GO:0003796">
    <property type="term" value="F:lysozyme activity"/>
    <property type="evidence" value="ECO:0007669"/>
    <property type="project" value="InterPro"/>
</dbReference>
<dbReference type="Proteomes" id="UP000192441">
    <property type="component" value="Unassembled WGS sequence"/>
</dbReference>
<proteinExistence type="inferred from homology"/>
<evidence type="ECO:0000256" key="1">
    <source>
        <dbReference type="ARBA" id="ARBA00010646"/>
    </source>
</evidence>
<dbReference type="EMBL" id="AP022606">
    <property type="protein sequence ID" value="BBZ14287.1"/>
    <property type="molecule type" value="Genomic_DNA"/>
</dbReference>
<name>A0A7I7WBA9_9MYCO</name>
<dbReference type="AlphaFoldDB" id="A0A7I7WBA9"/>
<keyword evidence="5" id="KW-1185">Reference proteome</keyword>
<protein>
    <submittedName>
        <fullName evidence="3">Uncharacterized protein</fullName>
    </submittedName>
</protein>
<dbReference type="Gene3D" id="3.20.20.80">
    <property type="entry name" value="Glycosidases"/>
    <property type="match status" value="1"/>
</dbReference>
<accession>A0A7I7WBA9</accession>